<sequence length="603" mass="67364">MSNNFGKRTHSASPAAREGGGVTSKTELSREKSAMQSTPITKGVRQECVASPWLFNLFMDSCLIDLKEYECGLRMDKLSVKCLLYADDQVILAPSACRLQEMPNKMNDSVKKRHGQIESTYKPSIVDKFKIVLMLIIDKGPKNMCRLKTHPKKQLFSAPVCKFSIPSKLKLSKSESCATLACQRDCIDEFSTPLSVTKEKNIGAKAISMEDLTPTKRVKREHGGGLGVQSVVLEPKDNGFDPNHRQIAQPQTTPVWKAQSEIRLWEGIYLNSGRSCGWDYDPASFAANEQTGGGGAGGALHGRERVAPAPRRGALSPQNAGVPEKPFQMYLPVRHALPTVGCSEKLRLQVRALKALLESDNGKVRLAIREIDRLKRLLRDKEQERALLQKEKTALEEDLFIAEDVASEMKIEWQNTRNQLEGTRAAIEVCEHALALERAAAAEAQAQRDHAYTRLEAQEEELSQYSALLTAAEAERAEAAIGRDRAESAFIQASEKLMTEINFELSMTRLLSSNTTVGTRARIDLIYLGLSKPYALFQYFGVRAREDGAREYASLMARISLYAFEVETLKALVEQQRQELASANCQLDEARDKLEWWPRRVSK</sequence>
<evidence type="ECO:0000313" key="5">
    <source>
        <dbReference type="Proteomes" id="UP000299102"/>
    </source>
</evidence>
<comment type="caution">
    <text evidence="4">The sequence shown here is derived from an EMBL/GenBank/DDBJ whole genome shotgun (WGS) entry which is preliminary data.</text>
</comment>
<accession>A0A4C1WNQ5</accession>
<name>A0A4C1WNQ5_EUMVA</name>
<reference evidence="4 5" key="1">
    <citation type="journal article" date="2019" name="Commun. Biol.">
        <title>The bagworm genome reveals a unique fibroin gene that provides high tensile strength.</title>
        <authorList>
            <person name="Kono N."/>
            <person name="Nakamura H."/>
            <person name="Ohtoshi R."/>
            <person name="Tomita M."/>
            <person name="Numata K."/>
            <person name="Arakawa K."/>
        </authorList>
    </citation>
    <scope>NUCLEOTIDE SEQUENCE [LARGE SCALE GENOMIC DNA]</scope>
</reference>
<organism evidence="4 5">
    <name type="scientific">Eumeta variegata</name>
    <name type="common">Bagworm moth</name>
    <name type="synonym">Eumeta japonica</name>
    <dbReference type="NCBI Taxonomy" id="151549"/>
    <lineage>
        <taxon>Eukaryota</taxon>
        <taxon>Metazoa</taxon>
        <taxon>Ecdysozoa</taxon>
        <taxon>Arthropoda</taxon>
        <taxon>Hexapoda</taxon>
        <taxon>Insecta</taxon>
        <taxon>Pterygota</taxon>
        <taxon>Neoptera</taxon>
        <taxon>Endopterygota</taxon>
        <taxon>Lepidoptera</taxon>
        <taxon>Glossata</taxon>
        <taxon>Ditrysia</taxon>
        <taxon>Tineoidea</taxon>
        <taxon>Psychidae</taxon>
        <taxon>Oiketicinae</taxon>
        <taxon>Eumeta</taxon>
    </lineage>
</organism>
<dbReference type="AlphaFoldDB" id="A0A4C1WNQ5"/>
<dbReference type="InterPro" id="IPR000477">
    <property type="entry name" value="RT_dom"/>
</dbReference>
<feature type="coiled-coil region" evidence="1">
    <location>
        <begin position="364"/>
        <end position="398"/>
    </location>
</feature>
<dbReference type="Proteomes" id="UP000299102">
    <property type="component" value="Unassembled WGS sequence"/>
</dbReference>
<dbReference type="PANTHER" id="PTHR47027">
    <property type="entry name" value="REVERSE TRANSCRIPTASE DOMAIN-CONTAINING PROTEIN"/>
    <property type="match status" value="1"/>
</dbReference>
<evidence type="ECO:0000256" key="2">
    <source>
        <dbReference type="SAM" id="MobiDB-lite"/>
    </source>
</evidence>
<feature type="coiled-coil region" evidence="1">
    <location>
        <begin position="566"/>
        <end position="593"/>
    </location>
</feature>
<dbReference type="PANTHER" id="PTHR47027:SF20">
    <property type="entry name" value="REVERSE TRANSCRIPTASE-LIKE PROTEIN WITH RNA-DIRECTED DNA POLYMERASE DOMAIN"/>
    <property type="match status" value="1"/>
</dbReference>
<dbReference type="OrthoDB" id="7694231at2759"/>
<evidence type="ECO:0000313" key="4">
    <source>
        <dbReference type="EMBL" id="GBP53008.1"/>
    </source>
</evidence>
<feature type="domain" description="Reverse transcriptase" evidence="3">
    <location>
        <begin position="33"/>
        <end position="115"/>
    </location>
</feature>
<evidence type="ECO:0000259" key="3">
    <source>
        <dbReference type="Pfam" id="PF00078"/>
    </source>
</evidence>
<proteinExistence type="predicted"/>
<feature type="region of interest" description="Disordered" evidence="2">
    <location>
        <begin position="1"/>
        <end position="38"/>
    </location>
</feature>
<keyword evidence="1" id="KW-0175">Coiled coil</keyword>
<feature type="coiled-coil region" evidence="1">
    <location>
        <begin position="441"/>
        <end position="475"/>
    </location>
</feature>
<dbReference type="EMBL" id="BGZK01000614">
    <property type="protein sequence ID" value="GBP53008.1"/>
    <property type="molecule type" value="Genomic_DNA"/>
</dbReference>
<protein>
    <recommendedName>
        <fullName evidence="3">Reverse transcriptase domain-containing protein</fullName>
    </recommendedName>
</protein>
<keyword evidence="5" id="KW-1185">Reference proteome</keyword>
<gene>
    <name evidence="4" type="ORF">EVAR_80969_1</name>
</gene>
<evidence type="ECO:0000256" key="1">
    <source>
        <dbReference type="SAM" id="Coils"/>
    </source>
</evidence>
<dbReference type="Pfam" id="PF00078">
    <property type="entry name" value="RVT_1"/>
    <property type="match status" value="1"/>
</dbReference>